<evidence type="ECO:0000256" key="1">
    <source>
        <dbReference type="ARBA" id="ARBA00022491"/>
    </source>
</evidence>
<organism evidence="7 8">
    <name type="scientific">Bacillus aerolatus</name>
    <dbReference type="NCBI Taxonomy" id="2653354"/>
    <lineage>
        <taxon>Bacteria</taxon>
        <taxon>Bacillati</taxon>
        <taxon>Bacillota</taxon>
        <taxon>Bacilli</taxon>
        <taxon>Bacillales</taxon>
        <taxon>Bacillaceae</taxon>
        <taxon>Bacillus</taxon>
    </lineage>
</organism>
<sequence>MPKLVDHEKRKKQIAEATWRVILERGMEGATVRNIAKEAGLSLGALRHYFSAQDELLVYAMELVKEQAEARIKRVAAENLPPKEMMLKILLEIVPTTKETMAEMEVWFAFTAHARHKKDVFDASHDGIFTAIARLIHYLDEMKLFKKELDKDVETEKLYAIIDGLALHAMLEPSRVDRNRIIHILTSHIHSICKEEQENSGVGHL</sequence>
<dbReference type="PROSITE" id="PS50977">
    <property type="entry name" value="HTH_TETR_2"/>
    <property type="match status" value="1"/>
</dbReference>
<evidence type="ECO:0000256" key="3">
    <source>
        <dbReference type="ARBA" id="ARBA00023125"/>
    </source>
</evidence>
<dbReference type="AlphaFoldDB" id="A0A6I1FC77"/>
<dbReference type="InterPro" id="IPR001647">
    <property type="entry name" value="HTH_TetR"/>
</dbReference>
<dbReference type="InterPro" id="IPR036271">
    <property type="entry name" value="Tet_transcr_reg_TetR-rel_C_sf"/>
</dbReference>
<dbReference type="Proteomes" id="UP000429595">
    <property type="component" value="Unassembled WGS sequence"/>
</dbReference>
<evidence type="ECO:0000256" key="2">
    <source>
        <dbReference type="ARBA" id="ARBA00023015"/>
    </source>
</evidence>
<dbReference type="InterPro" id="IPR039538">
    <property type="entry name" value="BetI_C"/>
</dbReference>
<dbReference type="PANTHER" id="PTHR30055">
    <property type="entry name" value="HTH-TYPE TRANSCRIPTIONAL REGULATOR RUTR"/>
    <property type="match status" value="1"/>
</dbReference>
<dbReference type="GO" id="GO:0000976">
    <property type="term" value="F:transcription cis-regulatory region binding"/>
    <property type="evidence" value="ECO:0007669"/>
    <property type="project" value="TreeGrafter"/>
</dbReference>
<comment type="caution">
    <text evidence="7">The sequence shown here is derived from an EMBL/GenBank/DDBJ whole genome shotgun (WGS) entry which is preliminary data.</text>
</comment>
<evidence type="ECO:0000259" key="6">
    <source>
        <dbReference type="PROSITE" id="PS50977"/>
    </source>
</evidence>
<keyword evidence="4" id="KW-0804">Transcription</keyword>
<dbReference type="InterPro" id="IPR009057">
    <property type="entry name" value="Homeodomain-like_sf"/>
</dbReference>
<dbReference type="Pfam" id="PF00440">
    <property type="entry name" value="TetR_N"/>
    <property type="match status" value="1"/>
</dbReference>
<keyword evidence="2" id="KW-0805">Transcription regulation</keyword>
<reference evidence="7 8" key="1">
    <citation type="submission" date="2019-10" db="EMBL/GenBank/DDBJ databases">
        <title>Bacillus aerolatum sp. nov., isolated from bioaerosol of sport playgrounds.</title>
        <authorList>
            <person name="Chen P."/>
            <person name="Zhang G."/>
        </authorList>
    </citation>
    <scope>NUCLEOTIDE SEQUENCE [LARGE SCALE GENOMIC DNA]</scope>
    <source>
        <strain evidence="7 8">CX253</strain>
    </source>
</reference>
<dbReference type="PRINTS" id="PR00455">
    <property type="entry name" value="HTHTETR"/>
</dbReference>
<dbReference type="InterPro" id="IPR050109">
    <property type="entry name" value="HTH-type_TetR-like_transc_reg"/>
</dbReference>
<dbReference type="Pfam" id="PF13977">
    <property type="entry name" value="TetR_C_6"/>
    <property type="match status" value="1"/>
</dbReference>
<accession>A0A6I1FC77</accession>
<dbReference type="GO" id="GO:0003700">
    <property type="term" value="F:DNA-binding transcription factor activity"/>
    <property type="evidence" value="ECO:0007669"/>
    <property type="project" value="TreeGrafter"/>
</dbReference>
<proteinExistence type="predicted"/>
<feature type="domain" description="HTH tetR-type" evidence="6">
    <location>
        <begin position="8"/>
        <end position="68"/>
    </location>
</feature>
<keyword evidence="1" id="KW-0678">Repressor</keyword>
<evidence type="ECO:0000256" key="5">
    <source>
        <dbReference type="PROSITE-ProRule" id="PRU00335"/>
    </source>
</evidence>
<dbReference type="SUPFAM" id="SSF48498">
    <property type="entry name" value="Tetracyclin repressor-like, C-terminal domain"/>
    <property type="match status" value="1"/>
</dbReference>
<gene>
    <name evidence="7" type="ORF">F9802_16330</name>
</gene>
<name>A0A6I1FC77_9BACI</name>
<evidence type="ECO:0000313" key="7">
    <source>
        <dbReference type="EMBL" id="KAB7704738.1"/>
    </source>
</evidence>
<dbReference type="SUPFAM" id="SSF46689">
    <property type="entry name" value="Homeodomain-like"/>
    <property type="match status" value="1"/>
</dbReference>
<dbReference type="Gene3D" id="1.10.357.10">
    <property type="entry name" value="Tetracycline Repressor, domain 2"/>
    <property type="match status" value="1"/>
</dbReference>
<dbReference type="InterPro" id="IPR023772">
    <property type="entry name" value="DNA-bd_HTH_TetR-type_CS"/>
</dbReference>
<dbReference type="PANTHER" id="PTHR30055:SF226">
    <property type="entry name" value="HTH-TYPE TRANSCRIPTIONAL REGULATOR PKSA"/>
    <property type="match status" value="1"/>
</dbReference>
<keyword evidence="8" id="KW-1185">Reference proteome</keyword>
<keyword evidence="3 5" id="KW-0238">DNA-binding</keyword>
<dbReference type="PROSITE" id="PS01081">
    <property type="entry name" value="HTH_TETR_1"/>
    <property type="match status" value="1"/>
</dbReference>
<evidence type="ECO:0000256" key="4">
    <source>
        <dbReference type="ARBA" id="ARBA00023163"/>
    </source>
</evidence>
<protein>
    <submittedName>
        <fullName evidence="7">TetR family transcriptional regulator</fullName>
    </submittedName>
</protein>
<feature type="DNA-binding region" description="H-T-H motif" evidence="5">
    <location>
        <begin position="31"/>
        <end position="50"/>
    </location>
</feature>
<dbReference type="RefSeq" id="WP_152153860.1">
    <property type="nucleotide sequence ID" value="NZ_WEIO01000011.1"/>
</dbReference>
<dbReference type="EMBL" id="WEIO01000011">
    <property type="protein sequence ID" value="KAB7704738.1"/>
    <property type="molecule type" value="Genomic_DNA"/>
</dbReference>
<evidence type="ECO:0000313" key="8">
    <source>
        <dbReference type="Proteomes" id="UP000429595"/>
    </source>
</evidence>